<feature type="compositionally biased region" description="Polar residues" evidence="1">
    <location>
        <begin position="15"/>
        <end position="45"/>
    </location>
</feature>
<gene>
    <name evidence="2" type="ORF">TWF694_009944</name>
</gene>
<dbReference type="Pfam" id="PF09692">
    <property type="entry name" value="Arb1"/>
    <property type="match status" value="1"/>
</dbReference>
<keyword evidence="3" id="KW-1185">Reference proteome</keyword>
<feature type="region of interest" description="Disordered" evidence="1">
    <location>
        <begin position="59"/>
        <end position="81"/>
    </location>
</feature>
<dbReference type="InterPro" id="IPR018606">
    <property type="entry name" value="Arb1"/>
</dbReference>
<proteinExistence type="predicted"/>
<reference evidence="2 3" key="1">
    <citation type="submission" date="2019-10" db="EMBL/GenBank/DDBJ databases">
        <authorList>
            <person name="Palmer J.M."/>
        </authorList>
    </citation>
    <scope>NUCLEOTIDE SEQUENCE [LARGE SCALE GENOMIC DNA]</scope>
    <source>
        <strain evidence="2 3">TWF694</strain>
    </source>
</reference>
<dbReference type="GO" id="GO:0033167">
    <property type="term" value="C:ARC complex"/>
    <property type="evidence" value="ECO:0007669"/>
    <property type="project" value="InterPro"/>
</dbReference>
<sequence>MASSDPIDAIVDQLDSITGPTELQNATETTQQNGTGTAKTNDSFTANNVADANGAAVIAPKKKKKKRKGGKGKTLPTGFEENFTEAPLTPAQFAENKELYDISKPVAERIETAVQKYRAKRKFTGTNTIRDQLLTDYLITGGINTAQKQFGGVDEKFIREHDAEDIAKFKATDYVPEKIHKAGIQRLEELDDNYEEPEYKVDFNYVVRGFLTHRIPFCFGMKKTEDVDVAVSTIRNFLNWLLYNSVCPEYTENIHLALATCQMAARELPICSVLSNSLPGDFNKACSTLFGGYWSIVAPKEWDKVDGEDVKKEEKGFTKEEALDILGTLIAELQVSYDPGELPKQIYKEYASLQVMSVWLPEPGSPLKLGKIYVQPWTPEEATPIESKWGGPDGLTLYCEKTIVQYAYPGMHLCCTLHEMDNGLIYFDELTGVMCSDYLEIRDEKELEVDSEDFDYD</sequence>
<evidence type="ECO:0000313" key="3">
    <source>
        <dbReference type="Proteomes" id="UP001365542"/>
    </source>
</evidence>
<feature type="region of interest" description="Disordered" evidence="1">
    <location>
        <begin position="1"/>
        <end position="45"/>
    </location>
</feature>
<dbReference type="AlphaFoldDB" id="A0AAV9XIT2"/>
<dbReference type="EMBL" id="JAVHJO010000006">
    <property type="protein sequence ID" value="KAK6539748.1"/>
    <property type="molecule type" value="Genomic_DNA"/>
</dbReference>
<name>A0AAV9XIT2_9PEZI</name>
<evidence type="ECO:0000313" key="2">
    <source>
        <dbReference type="EMBL" id="KAK6539748.1"/>
    </source>
</evidence>
<accession>A0AAV9XIT2</accession>
<evidence type="ECO:0000256" key="1">
    <source>
        <dbReference type="SAM" id="MobiDB-lite"/>
    </source>
</evidence>
<feature type="compositionally biased region" description="Basic residues" evidence="1">
    <location>
        <begin position="60"/>
        <end position="71"/>
    </location>
</feature>
<protein>
    <submittedName>
        <fullName evidence="2">Uncharacterized protein</fullName>
    </submittedName>
</protein>
<organism evidence="2 3">
    <name type="scientific">Orbilia ellipsospora</name>
    <dbReference type="NCBI Taxonomy" id="2528407"/>
    <lineage>
        <taxon>Eukaryota</taxon>
        <taxon>Fungi</taxon>
        <taxon>Dikarya</taxon>
        <taxon>Ascomycota</taxon>
        <taxon>Pezizomycotina</taxon>
        <taxon>Orbiliomycetes</taxon>
        <taxon>Orbiliales</taxon>
        <taxon>Orbiliaceae</taxon>
        <taxon>Orbilia</taxon>
    </lineage>
</organism>
<comment type="caution">
    <text evidence="2">The sequence shown here is derived from an EMBL/GenBank/DDBJ whole genome shotgun (WGS) entry which is preliminary data.</text>
</comment>
<dbReference type="GO" id="GO:0031047">
    <property type="term" value="P:regulatory ncRNA-mediated gene silencing"/>
    <property type="evidence" value="ECO:0007669"/>
    <property type="project" value="InterPro"/>
</dbReference>
<dbReference type="Proteomes" id="UP001365542">
    <property type="component" value="Unassembled WGS sequence"/>
</dbReference>